<feature type="domain" description="Peptidase S9 prolyl oligopeptidase catalytic" evidence="2">
    <location>
        <begin position="443"/>
        <end position="646"/>
    </location>
</feature>
<dbReference type="SUPFAM" id="SSF82171">
    <property type="entry name" value="DPP6 N-terminal domain-like"/>
    <property type="match status" value="1"/>
</dbReference>
<dbReference type="Pfam" id="PF00326">
    <property type="entry name" value="Peptidase_S9"/>
    <property type="match status" value="1"/>
</dbReference>
<reference evidence="3 4" key="1">
    <citation type="submission" date="2018-10" db="EMBL/GenBank/DDBJ databases">
        <title>Genomic Encyclopedia of Archaeal and Bacterial Type Strains, Phase II (KMG-II): from individual species to whole genera.</title>
        <authorList>
            <person name="Goeker M."/>
        </authorList>
    </citation>
    <scope>NUCLEOTIDE SEQUENCE [LARGE SCALE GENOMIC DNA]</scope>
    <source>
        <strain evidence="3 4">DSM 25217</strain>
    </source>
</reference>
<keyword evidence="4" id="KW-1185">Reference proteome</keyword>
<evidence type="ECO:0000313" key="4">
    <source>
        <dbReference type="Proteomes" id="UP000271227"/>
    </source>
</evidence>
<organism evidence="3 4">
    <name type="scientific">Eilatimonas milleporae</name>
    <dbReference type="NCBI Taxonomy" id="911205"/>
    <lineage>
        <taxon>Bacteria</taxon>
        <taxon>Pseudomonadati</taxon>
        <taxon>Pseudomonadota</taxon>
        <taxon>Alphaproteobacteria</taxon>
        <taxon>Kordiimonadales</taxon>
        <taxon>Kordiimonadaceae</taxon>
        <taxon>Eilatimonas</taxon>
    </lineage>
</organism>
<protein>
    <submittedName>
        <fullName evidence="3">Dipeptidyl aminopeptidase/acylaminoacyl peptidase</fullName>
    </submittedName>
</protein>
<dbReference type="OrthoDB" id="128799at2"/>
<dbReference type="PANTHER" id="PTHR42776:SF27">
    <property type="entry name" value="DIPEPTIDYL PEPTIDASE FAMILY MEMBER 6"/>
    <property type="match status" value="1"/>
</dbReference>
<dbReference type="GO" id="GO:0004252">
    <property type="term" value="F:serine-type endopeptidase activity"/>
    <property type="evidence" value="ECO:0007669"/>
    <property type="project" value="TreeGrafter"/>
</dbReference>
<dbReference type="AlphaFoldDB" id="A0A3M0CPA0"/>
<keyword evidence="3" id="KW-0645">Protease</keyword>
<dbReference type="GO" id="GO:0006508">
    <property type="term" value="P:proteolysis"/>
    <property type="evidence" value="ECO:0007669"/>
    <property type="project" value="InterPro"/>
</dbReference>
<evidence type="ECO:0000256" key="1">
    <source>
        <dbReference type="ARBA" id="ARBA00022801"/>
    </source>
</evidence>
<dbReference type="SUPFAM" id="SSF53474">
    <property type="entry name" value="alpha/beta-Hydrolases"/>
    <property type="match status" value="1"/>
</dbReference>
<dbReference type="RefSeq" id="WP_121938048.1">
    <property type="nucleotide sequence ID" value="NZ_REFR01000010.1"/>
</dbReference>
<comment type="caution">
    <text evidence="3">The sequence shown here is derived from an EMBL/GenBank/DDBJ whole genome shotgun (WGS) entry which is preliminary data.</text>
</comment>
<dbReference type="InParanoid" id="A0A3M0CPA0"/>
<dbReference type="EMBL" id="REFR01000010">
    <property type="protein sequence ID" value="RMB08709.1"/>
    <property type="molecule type" value="Genomic_DNA"/>
</dbReference>
<dbReference type="GO" id="GO:0004177">
    <property type="term" value="F:aminopeptidase activity"/>
    <property type="evidence" value="ECO:0007669"/>
    <property type="project" value="UniProtKB-KW"/>
</dbReference>
<dbReference type="Proteomes" id="UP000271227">
    <property type="component" value="Unassembled WGS sequence"/>
</dbReference>
<dbReference type="InterPro" id="IPR001375">
    <property type="entry name" value="Peptidase_S9_cat"/>
</dbReference>
<name>A0A3M0CPA0_9PROT</name>
<evidence type="ECO:0000259" key="2">
    <source>
        <dbReference type="Pfam" id="PF00326"/>
    </source>
</evidence>
<evidence type="ECO:0000313" key="3">
    <source>
        <dbReference type="EMBL" id="RMB08709.1"/>
    </source>
</evidence>
<keyword evidence="1" id="KW-0378">Hydrolase</keyword>
<keyword evidence="3" id="KW-0031">Aminopeptidase</keyword>
<dbReference type="Gene3D" id="3.40.50.1820">
    <property type="entry name" value="alpha/beta hydrolase"/>
    <property type="match status" value="1"/>
</dbReference>
<dbReference type="PANTHER" id="PTHR42776">
    <property type="entry name" value="SERINE PEPTIDASE S9 FAMILY MEMBER"/>
    <property type="match status" value="1"/>
</dbReference>
<dbReference type="InterPro" id="IPR029058">
    <property type="entry name" value="AB_hydrolase_fold"/>
</dbReference>
<proteinExistence type="predicted"/>
<sequence>MRSLIVFISVLIVIMSRQVVAAGNVDKLAGLFAQTPSIWSMTLSPNGDGVSFIIKESGEEVPRLIVADIVDGQLHVRLSLQRDDHRFKWVQWANNNRLLVGISSGLKYGGRVYRNAVSRMIAIDRNGDNTKMLASQKRKIKALKNDDVLHLLPADPQHILIGQASSIFDPEASVYKVNIYTGDMERILTGPRKAHVSDWYADHSGVVKLGFGEDNRGRGRMIIRVGETDDWIELEKNELFEDGRFKIFNFTDDPRHLYVMSSYATGKLALYKFDIEAGELAGKVFEHERYDVHGLIRARSDGRPLAVTYIADKLEYEYLDPIFARTRRSLEKALGGLPFRILSTSMDELRYLVEVQGPTDPGMVYFFDRAEKTLTPLFSYYADIEPEQLHPMQAVSFEARDGLEIPGYITLPKNHDPGRPGAAVILPHNGPQAQRNMVGWDYEGQFLASLGYVVFQPNYRGSTGYGERFRLLGAGEWGRAMQDDLADAAAWLSRTGYAHADRICIVGFYSYSGYASLTGATRDAGSYRCSAAWAPVSDIRLMLKDSESWNDDTLFYDRVMGDLEKKAYASISPLHMVDRLKAPVLLIHGSEDEEVSVKHAREFAKAARKAGKQVKYIELEGVGHSRGQEAIRHRWLRELGHFLLEYNPAHLSEGDAEMASR</sequence>
<accession>A0A3M0CPA0</accession>
<gene>
    <name evidence="3" type="ORF">BXY39_1348</name>
</gene>